<keyword evidence="1" id="KW-0812">Transmembrane</keyword>
<keyword evidence="1" id="KW-1133">Transmembrane helix</keyword>
<proteinExistence type="predicted"/>
<keyword evidence="3" id="KW-1185">Reference proteome</keyword>
<evidence type="ECO:0000313" key="3">
    <source>
        <dbReference type="Proteomes" id="UP001275084"/>
    </source>
</evidence>
<reference evidence="2" key="1">
    <citation type="journal article" date="2023" name="Mol. Phylogenet. Evol.">
        <title>Genome-scale phylogeny and comparative genomics of the fungal order Sordariales.</title>
        <authorList>
            <person name="Hensen N."/>
            <person name="Bonometti L."/>
            <person name="Westerberg I."/>
            <person name="Brannstrom I.O."/>
            <person name="Guillou S."/>
            <person name="Cros-Aarteil S."/>
            <person name="Calhoun S."/>
            <person name="Haridas S."/>
            <person name="Kuo A."/>
            <person name="Mondo S."/>
            <person name="Pangilinan J."/>
            <person name="Riley R."/>
            <person name="LaButti K."/>
            <person name="Andreopoulos B."/>
            <person name="Lipzen A."/>
            <person name="Chen C."/>
            <person name="Yan M."/>
            <person name="Daum C."/>
            <person name="Ng V."/>
            <person name="Clum A."/>
            <person name="Steindorff A."/>
            <person name="Ohm R.A."/>
            <person name="Martin F."/>
            <person name="Silar P."/>
            <person name="Natvig D.O."/>
            <person name="Lalanne C."/>
            <person name="Gautier V."/>
            <person name="Ament-Velasquez S.L."/>
            <person name="Kruys A."/>
            <person name="Hutchinson M.I."/>
            <person name="Powell A.J."/>
            <person name="Barry K."/>
            <person name="Miller A.N."/>
            <person name="Grigoriev I.V."/>
            <person name="Debuchy R."/>
            <person name="Gladieux P."/>
            <person name="Hiltunen Thoren M."/>
            <person name="Johannesson H."/>
        </authorList>
    </citation>
    <scope>NUCLEOTIDE SEQUENCE</scope>
    <source>
        <strain evidence="2">CBS 955.72</strain>
    </source>
</reference>
<name>A0AAJ0MCL3_9PEZI</name>
<dbReference type="AlphaFoldDB" id="A0AAJ0MCL3"/>
<accession>A0AAJ0MCL3</accession>
<protein>
    <submittedName>
        <fullName evidence="2">Uncharacterized protein</fullName>
    </submittedName>
</protein>
<evidence type="ECO:0000313" key="2">
    <source>
        <dbReference type="EMBL" id="KAK3349330.1"/>
    </source>
</evidence>
<sequence>MKITDTVDQHVSWYVWFTELSIVPDEYRYVLRLISWFFITLALTPIVPIILLVIYDFALWLCQHRPKTADRIPTAS</sequence>
<gene>
    <name evidence="2" type="ORF">B0T25DRAFT_239600</name>
</gene>
<dbReference type="EMBL" id="JAUIQD010000005">
    <property type="protein sequence ID" value="KAK3349330.1"/>
    <property type="molecule type" value="Genomic_DNA"/>
</dbReference>
<comment type="caution">
    <text evidence="2">The sequence shown here is derived from an EMBL/GenBank/DDBJ whole genome shotgun (WGS) entry which is preliminary data.</text>
</comment>
<reference evidence="2" key="2">
    <citation type="submission" date="2023-06" db="EMBL/GenBank/DDBJ databases">
        <authorList>
            <consortium name="Lawrence Berkeley National Laboratory"/>
            <person name="Haridas S."/>
            <person name="Hensen N."/>
            <person name="Bonometti L."/>
            <person name="Westerberg I."/>
            <person name="Brannstrom I.O."/>
            <person name="Guillou S."/>
            <person name="Cros-Aarteil S."/>
            <person name="Calhoun S."/>
            <person name="Kuo A."/>
            <person name="Mondo S."/>
            <person name="Pangilinan J."/>
            <person name="Riley R."/>
            <person name="Labutti K."/>
            <person name="Andreopoulos B."/>
            <person name="Lipzen A."/>
            <person name="Chen C."/>
            <person name="Yanf M."/>
            <person name="Daum C."/>
            <person name="Ng V."/>
            <person name="Clum A."/>
            <person name="Steindorff A."/>
            <person name="Ohm R."/>
            <person name="Martin F."/>
            <person name="Silar P."/>
            <person name="Natvig D."/>
            <person name="Lalanne C."/>
            <person name="Gautier V."/>
            <person name="Ament-Velasquez S.L."/>
            <person name="Kruys A."/>
            <person name="Hutchinson M.I."/>
            <person name="Powell A.J."/>
            <person name="Barry K."/>
            <person name="Miller A.N."/>
            <person name="Grigoriev I.V."/>
            <person name="Debuchy R."/>
            <person name="Gladieux P."/>
            <person name="Thoren M.H."/>
            <person name="Johannesson H."/>
        </authorList>
    </citation>
    <scope>NUCLEOTIDE SEQUENCE</scope>
    <source>
        <strain evidence="2">CBS 955.72</strain>
    </source>
</reference>
<organism evidence="2 3">
    <name type="scientific">Lasiosphaeria hispida</name>
    <dbReference type="NCBI Taxonomy" id="260671"/>
    <lineage>
        <taxon>Eukaryota</taxon>
        <taxon>Fungi</taxon>
        <taxon>Dikarya</taxon>
        <taxon>Ascomycota</taxon>
        <taxon>Pezizomycotina</taxon>
        <taxon>Sordariomycetes</taxon>
        <taxon>Sordariomycetidae</taxon>
        <taxon>Sordariales</taxon>
        <taxon>Lasiosphaeriaceae</taxon>
        <taxon>Lasiosphaeria</taxon>
    </lineage>
</organism>
<keyword evidence="1" id="KW-0472">Membrane</keyword>
<dbReference type="Proteomes" id="UP001275084">
    <property type="component" value="Unassembled WGS sequence"/>
</dbReference>
<feature type="transmembrane region" description="Helical" evidence="1">
    <location>
        <begin position="33"/>
        <end position="61"/>
    </location>
</feature>
<evidence type="ECO:0000256" key="1">
    <source>
        <dbReference type="SAM" id="Phobius"/>
    </source>
</evidence>